<evidence type="ECO:0000259" key="2">
    <source>
        <dbReference type="Pfam" id="PF00156"/>
    </source>
</evidence>
<proteinExistence type="inferred from homology"/>
<dbReference type="Pfam" id="PF00156">
    <property type="entry name" value="Pribosyltran"/>
    <property type="match status" value="1"/>
</dbReference>
<dbReference type="InterPro" id="IPR051910">
    <property type="entry name" value="ComF/GntX_DNA_util-trans"/>
</dbReference>
<dbReference type="EMBL" id="MFAZ01000040">
    <property type="protein sequence ID" value="OGD86543.1"/>
    <property type="molecule type" value="Genomic_DNA"/>
</dbReference>
<dbReference type="Gene3D" id="3.40.50.2020">
    <property type="match status" value="1"/>
</dbReference>
<dbReference type="AlphaFoldDB" id="A0A1F5G3T9"/>
<comment type="similarity">
    <text evidence="1">Belongs to the ComF/GntX family.</text>
</comment>
<dbReference type="STRING" id="1797711.A2870_01950"/>
<dbReference type="PANTHER" id="PTHR47505:SF1">
    <property type="entry name" value="DNA UTILIZATION PROTEIN YHGH"/>
    <property type="match status" value="1"/>
</dbReference>
<accession>A0A1F5G3T9</accession>
<gene>
    <name evidence="3" type="ORF">A2870_01950</name>
</gene>
<reference evidence="3 4" key="1">
    <citation type="journal article" date="2016" name="Nat. Commun.">
        <title>Thousands of microbial genomes shed light on interconnected biogeochemical processes in an aquifer system.</title>
        <authorList>
            <person name="Anantharaman K."/>
            <person name="Brown C.T."/>
            <person name="Hug L.A."/>
            <person name="Sharon I."/>
            <person name="Castelle C.J."/>
            <person name="Probst A.J."/>
            <person name="Thomas B.C."/>
            <person name="Singh A."/>
            <person name="Wilkins M.J."/>
            <person name="Karaoz U."/>
            <person name="Brodie E.L."/>
            <person name="Williams K.H."/>
            <person name="Hubbard S.S."/>
            <person name="Banfield J.F."/>
        </authorList>
    </citation>
    <scope>NUCLEOTIDE SEQUENCE [LARGE SCALE GENOMIC DNA]</scope>
</reference>
<evidence type="ECO:0000313" key="3">
    <source>
        <dbReference type="EMBL" id="OGD86543.1"/>
    </source>
</evidence>
<dbReference type="InterPro" id="IPR029057">
    <property type="entry name" value="PRTase-like"/>
</dbReference>
<name>A0A1F5G3T9_9BACT</name>
<sequence length="197" mass="22447">MEFVDKPVCPYCERQAVGGKAHPGCAKRFGLDGLIVVCRYRGPVRNAIIKIKYKWIYDIEKILATIISQNLWKFDFPTDSVLVPVPLHTKRKRWRGFNQAELLGKDLSKRFKHPYADLLLRSRYTRPQVELKKDERKKNVRGAFSLRFTQSKPFSLQGKNILLVDDVYTTGATMSECANVLKRAGASSVWAMAVALG</sequence>
<comment type="caution">
    <text evidence="3">The sequence shown here is derived from an EMBL/GenBank/DDBJ whole genome shotgun (WGS) entry which is preliminary data.</text>
</comment>
<dbReference type="Proteomes" id="UP000179102">
    <property type="component" value="Unassembled WGS sequence"/>
</dbReference>
<evidence type="ECO:0000313" key="4">
    <source>
        <dbReference type="Proteomes" id="UP000179102"/>
    </source>
</evidence>
<evidence type="ECO:0000256" key="1">
    <source>
        <dbReference type="ARBA" id="ARBA00008007"/>
    </source>
</evidence>
<protein>
    <recommendedName>
        <fullName evidence="2">Phosphoribosyltransferase domain-containing protein</fullName>
    </recommendedName>
</protein>
<dbReference type="InterPro" id="IPR000836">
    <property type="entry name" value="PRTase_dom"/>
</dbReference>
<dbReference type="SUPFAM" id="SSF53271">
    <property type="entry name" value="PRTase-like"/>
    <property type="match status" value="1"/>
</dbReference>
<organism evidence="3 4">
    <name type="scientific">Candidatus Curtissbacteria bacterium RIFCSPHIGHO2_01_FULL_41_11</name>
    <dbReference type="NCBI Taxonomy" id="1797711"/>
    <lineage>
        <taxon>Bacteria</taxon>
        <taxon>Candidatus Curtissiibacteriota</taxon>
    </lineage>
</organism>
<dbReference type="PANTHER" id="PTHR47505">
    <property type="entry name" value="DNA UTILIZATION PROTEIN YHGH"/>
    <property type="match status" value="1"/>
</dbReference>
<dbReference type="CDD" id="cd06223">
    <property type="entry name" value="PRTases_typeI"/>
    <property type="match status" value="1"/>
</dbReference>
<feature type="domain" description="Phosphoribosyltransferase" evidence="2">
    <location>
        <begin position="101"/>
        <end position="191"/>
    </location>
</feature>